<dbReference type="AlphaFoldDB" id="A0A6H5G8W1"/>
<evidence type="ECO:0000313" key="1">
    <source>
        <dbReference type="EMBL" id="CAA9999278.1"/>
    </source>
</evidence>
<dbReference type="Proteomes" id="UP000479000">
    <property type="component" value="Unassembled WGS sequence"/>
</dbReference>
<name>A0A6H5G8W1_9HEMI</name>
<dbReference type="EMBL" id="CADCXU010008537">
    <property type="protein sequence ID" value="CAA9999279.1"/>
    <property type="molecule type" value="Genomic_DNA"/>
</dbReference>
<keyword evidence="3" id="KW-1185">Reference proteome</keyword>
<dbReference type="EMBL" id="CADCXU010008536">
    <property type="protein sequence ID" value="CAA9999278.1"/>
    <property type="molecule type" value="Genomic_DNA"/>
</dbReference>
<accession>A0A6H5G8W1</accession>
<sequence>CEILENYSEEERGQTSYTIPETLGKELFRQFFFLELPTGRSDQPLCRTEESRTLRTYRRNLGSKTSCNPLVGHEQLLEIPTKQCHYDMSLMPGEYEYIRIHGGELRDQIQLQDQTQLRDQSQLRDQNHIRFQTQLRDQIRLRVQTQLRDQIQL</sequence>
<evidence type="ECO:0000313" key="2">
    <source>
        <dbReference type="EMBL" id="CAA9999279.1"/>
    </source>
</evidence>
<organism evidence="1 3">
    <name type="scientific">Nesidiocoris tenuis</name>
    <dbReference type="NCBI Taxonomy" id="355587"/>
    <lineage>
        <taxon>Eukaryota</taxon>
        <taxon>Metazoa</taxon>
        <taxon>Ecdysozoa</taxon>
        <taxon>Arthropoda</taxon>
        <taxon>Hexapoda</taxon>
        <taxon>Insecta</taxon>
        <taxon>Pterygota</taxon>
        <taxon>Neoptera</taxon>
        <taxon>Paraneoptera</taxon>
        <taxon>Hemiptera</taxon>
        <taxon>Heteroptera</taxon>
        <taxon>Panheteroptera</taxon>
        <taxon>Cimicomorpha</taxon>
        <taxon>Miridae</taxon>
        <taxon>Dicyphina</taxon>
        <taxon>Nesidiocoris</taxon>
    </lineage>
</organism>
<protein>
    <submittedName>
        <fullName evidence="1">Uncharacterized protein</fullName>
    </submittedName>
</protein>
<evidence type="ECO:0000313" key="3">
    <source>
        <dbReference type="Proteomes" id="UP000479000"/>
    </source>
</evidence>
<feature type="non-terminal residue" evidence="1">
    <location>
        <position position="1"/>
    </location>
</feature>
<reference evidence="1 3" key="1">
    <citation type="submission" date="2020-02" db="EMBL/GenBank/DDBJ databases">
        <authorList>
            <person name="Ferguson B K."/>
        </authorList>
    </citation>
    <scope>NUCLEOTIDE SEQUENCE [LARGE SCALE GENOMIC DNA]</scope>
</reference>
<gene>
    <name evidence="1" type="ORF">NTEN_LOCUS5561</name>
    <name evidence="2" type="ORF">NTEN_LOCUS5562</name>
</gene>
<proteinExistence type="predicted"/>